<accession>A0AAD1Y3A6</accession>
<dbReference type="Proteomes" id="UP001295684">
    <property type="component" value="Unassembled WGS sequence"/>
</dbReference>
<feature type="compositionally biased region" description="Basic and acidic residues" evidence="1">
    <location>
        <begin position="79"/>
        <end position="95"/>
    </location>
</feature>
<feature type="region of interest" description="Disordered" evidence="1">
    <location>
        <begin position="34"/>
        <end position="157"/>
    </location>
</feature>
<feature type="compositionally biased region" description="Basic and acidic residues" evidence="1">
    <location>
        <begin position="1052"/>
        <end position="1063"/>
    </location>
</feature>
<protein>
    <submittedName>
        <fullName evidence="2">Uncharacterized protein</fullName>
    </submittedName>
</protein>
<feature type="region of interest" description="Disordered" evidence="1">
    <location>
        <begin position="793"/>
        <end position="819"/>
    </location>
</feature>
<feature type="compositionally biased region" description="Basic residues" evidence="1">
    <location>
        <begin position="1039"/>
        <end position="1051"/>
    </location>
</feature>
<dbReference type="AlphaFoldDB" id="A0AAD1Y3A6"/>
<gene>
    <name evidence="2" type="ORF">ECRASSUSDP1_LOCUS26130</name>
</gene>
<comment type="caution">
    <text evidence="2">The sequence shown here is derived from an EMBL/GenBank/DDBJ whole genome shotgun (WGS) entry which is preliminary data.</text>
</comment>
<dbReference type="EMBL" id="CAMPGE010026931">
    <property type="protein sequence ID" value="CAI2384596.1"/>
    <property type="molecule type" value="Genomic_DNA"/>
</dbReference>
<organism evidence="2 3">
    <name type="scientific">Euplotes crassus</name>
    <dbReference type="NCBI Taxonomy" id="5936"/>
    <lineage>
        <taxon>Eukaryota</taxon>
        <taxon>Sar</taxon>
        <taxon>Alveolata</taxon>
        <taxon>Ciliophora</taxon>
        <taxon>Intramacronucleata</taxon>
        <taxon>Spirotrichea</taxon>
        <taxon>Hypotrichia</taxon>
        <taxon>Euplotida</taxon>
        <taxon>Euplotidae</taxon>
        <taxon>Moneuplotes</taxon>
    </lineage>
</organism>
<proteinExistence type="predicted"/>
<evidence type="ECO:0000313" key="2">
    <source>
        <dbReference type="EMBL" id="CAI2384596.1"/>
    </source>
</evidence>
<reference evidence="2" key="1">
    <citation type="submission" date="2023-07" db="EMBL/GenBank/DDBJ databases">
        <authorList>
            <consortium name="AG Swart"/>
            <person name="Singh M."/>
            <person name="Singh A."/>
            <person name="Seah K."/>
            <person name="Emmerich C."/>
        </authorList>
    </citation>
    <scope>NUCLEOTIDE SEQUENCE</scope>
    <source>
        <strain evidence="2">DP1</strain>
    </source>
</reference>
<keyword evidence="3" id="KW-1185">Reference proteome</keyword>
<feature type="compositionally biased region" description="Basic residues" evidence="1">
    <location>
        <begin position="96"/>
        <end position="123"/>
    </location>
</feature>
<feature type="compositionally biased region" description="Basic and acidic residues" evidence="1">
    <location>
        <begin position="37"/>
        <end position="70"/>
    </location>
</feature>
<feature type="region of interest" description="Disordered" evidence="1">
    <location>
        <begin position="1028"/>
        <end position="1063"/>
    </location>
</feature>
<evidence type="ECO:0000256" key="1">
    <source>
        <dbReference type="SAM" id="MobiDB-lite"/>
    </source>
</evidence>
<feature type="region of interest" description="Disordered" evidence="1">
    <location>
        <begin position="326"/>
        <end position="352"/>
    </location>
</feature>
<feature type="compositionally biased region" description="Basic and acidic residues" evidence="1">
    <location>
        <begin position="1028"/>
        <end position="1038"/>
    </location>
</feature>
<name>A0AAD1Y3A6_EUPCR</name>
<feature type="compositionally biased region" description="Basic and acidic residues" evidence="1">
    <location>
        <begin position="10"/>
        <end position="20"/>
    </location>
</feature>
<feature type="region of interest" description="Disordered" evidence="1">
    <location>
        <begin position="1"/>
        <end position="20"/>
    </location>
</feature>
<feature type="compositionally biased region" description="Acidic residues" evidence="1">
    <location>
        <begin position="131"/>
        <end position="146"/>
    </location>
</feature>
<feature type="compositionally biased region" description="Acidic residues" evidence="1">
    <location>
        <begin position="337"/>
        <end position="351"/>
    </location>
</feature>
<sequence>MDLQLKARRQSVDMPDKSKGLLKELEGSLEQIMEEPSEAKSDDHKSERALTKTKSLDLRQSEKTVKKSMESSKQLSELSKNKNQDAFLKPEDSKSSRKKKSSKKDKSKSSKKGRKATIKKKTVKFGPGILDSEDEESSSDSVDFESYDSVSGSKAGPKTLEEYHNQLKTYSDQYKHVGADQIKFMLRKKIKKIKLDSDLKAAAYNKLMMKFFEPEKYLNCFHFFLKKTYAIHNVDYFYNSTEKRIRSYIKSSQGQFDYAFNQYLEFLIFFKVVYAINEFLPLPKLNKRKRGYRALMGKIYQGGFIAKNTELVTNRLTMNEKDKHIQQAIAKNKKQESDEESEEDKENQEREEELRLQNGYLSSLKKVSEIKSQKPSSGNNVFSVLQTLNEGDKDNIDQIINERFEKHLYSNQKNHKAIQKFVLLGLNFTDLELMQLFLEFSKIFDVNLDFQFDFDEFFDLCDYFCAEDLIGPDGIQSLINISGVKASKENKATAIYKKLYDILTDVKYDYISIDRCMPFLFIFHLAQRFKDIDTYIYEYNKILGDPYDTDPDSILGIFKKHGFDTSRMYHKQITYVMVENVIIDFRNKHLSCFNFEQLEKCQEKVKARNYQILKKQERVFLNKLIQASHYTNVIGKLSFGKWLCYELFNYIVLSRVSESKSKEGNKKAKDPKIIQFIKEEKICRIASVMEDFEPEKVNKSIYKVLKNTERKMIKKNSGSIRMKDYIEHLNKACAFFCENMTDDKTSLLVYQYIVNLMFNGKIKFLQSFLDITEKQINNFVNISVNFNDPTRFEEKREDEYQSDNEDGMPHKKHSKPSSRFNTITGSELKKIKVTDLKILCDQSFAIMYYTAEQKYCQTFMQLLLPNLNENIKCWIKSYRKRILNYQKGKRDLTKLVAYEEEVSLFRLQHYCTIISIDDHGTTLNNLKNLIKEQPKTEEEIKTLTLTKVESIGINQQSKEMQEELRNNLIDDDEEELNEVNPFDEIRTQSVATVTAHSFKPKETTNQNLKFIQNTWGLRTKQDLKNLLKSKKKEEEKVPQKLKKPKKTKAAKKARDSEDSEDEIKQKKNEVIIDQDRFDIYEYEDNTNFMNRLLKNQKQQKEEDDDINFRLVEESEGDANDNQLLNFHESDLVFIMGTNKDKIQKVIDQNQVLGNIEEDYGDTKTRFDEFYRVTEDDLQKEKNSCCKLF</sequence>
<evidence type="ECO:0000313" key="3">
    <source>
        <dbReference type="Proteomes" id="UP001295684"/>
    </source>
</evidence>